<dbReference type="AlphaFoldDB" id="A0A0C2WZ10"/>
<feature type="transmembrane region" description="Helical" evidence="15">
    <location>
        <begin position="455"/>
        <end position="474"/>
    </location>
</feature>
<dbReference type="OrthoDB" id="76293at2759"/>
<keyword evidence="5 15" id="KW-0812">Transmembrane</keyword>
<evidence type="ECO:0000256" key="11">
    <source>
        <dbReference type="ARBA" id="ARBA00023049"/>
    </source>
</evidence>
<proteinExistence type="inferred from homology"/>
<keyword evidence="13" id="KW-0325">Glycoprotein</keyword>
<feature type="transmembrane region" description="Helical" evidence="15">
    <location>
        <begin position="377"/>
        <end position="400"/>
    </location>
</feature>
<keyword evidence="19" id="KW-1185">Reference proteome</keyword>
<evidence type="ECO:0000256" key="10">
    <source>
        <dbReference type="ARBA" id="ARBA00022989"/>
    </source>
</evidence>
<dbReference type="EMBL" id="KN818275">
    <property type="protein sequence ID" value="KIL62086.1"/>
    <property type="molecule type" value="Genomic_DNA"/>
</dbReference>
<dbReference type="GO" id="GO:0006508">
    <property type="term" value="P:proteolysis"/>
    <property type="evidence" value="ECO:0007669"/>
    <property type="project" value="UniProtKB-KW"/>
</dbReference>
<reference evidence="18 19" key="1">
    <citation type="submission" date="2014-04" db="EMBL/GenBank/DDBJ databases">
        <title>Evolutionary Origins and Diversification of the Mycorrhizal Mutualists.</title>
        <authorList>
            <consortium name="DOE Joint Genome Institute"/>
            <consortium name="Mycorrhizal Genomics Consortium"/>
            <person name="Kohler A."/>
            <person name="Kuo A."/>
            <person name="Nagy L.G."/>
            <person name="Floudas D."/>
            <person name="Copeland A."/>
            <person name="Barry K.W."/>
            <person name="Cichocki N."/>
            <person name="Veneault-Fourrey C."/>
            <person name="LaButti K."/>
            <person name="Lindquist E.A."/>
            <person name="Lipzen A."/>
            <person name="Lundell T."/>
            <person name="Morin E."/>
            <person name="Murat C."/>
            <person name="Riley R."/>
            <person name="Ohm R."/>
            <person name="Sun H."/>
            <person name="Tunlid A."/>
            <person name="Henrissat B."/>
            <person name="Grigoriev I.V."/>
            <person name="Hibbett D.S."/>
            <person name="Martin F."/>
        </authorList>
    </citation>
    <scope>NUCLEOTIDE SEQUENCE [LARGE SCALE GENOMIC DNA]</scope>
    <source>
        <strain evidence="18 19">Koide BX008</strain>
    </source>
</reference>
<feature type="transmembrane region" description="Helical" evidence="15">
    <location>
        <begin position="534"/>
        <end position="555"/>
    </location>
</feature>
<evidence type="ECO:0000256" key="3">
    <source>
        <dbReference type="ARBA" id="ARBA00010918"/>
    </source>
</evidence>
<evidence type="ECO:0000256" key="1">
    <source>
        <dbReference type="ARBA" id="ARBA00001947"/>
    </source>
</evidence>
<protein>
    <recommendedName>
        <fullName evidence="14">Peptide hydrolase</fullName>
        <ecNumber evidence="14">3.4.-.-</ecNumber>
    </recommendedName>
</protein>
<evidence type="ECO:0000313" key="18">
    <source>
        <dbReference type="EMBL" id="KIL62086.1"/>
    </source>
</evidence>
<evidence type="ECO:0000256" key="2">
    <source>
        <dbReference type="ARBA" id="ARBA00004477"/>
    </source>
</evidence>
<accession>A0A0C2WZ10</accession>
<dbReference type="InterPro" id="IPR045175">
    <property type="entry name" value="M28_fam"/>
</dbReference>
<dbReference type="Proteomes" id="UP000054549">
    <property type="component" value="Unassembled WGS sequence"/>
</dbReference>
<dbReference type="STRING" id="946122.A0A0C2WZ10"/>
<evidence type="ECO:0000256" key="4">
    <source>
        <dbReference type="ARBA" id="ARBA00022670"/>
    </source>
</evidence>
<feature type="transmembrane region" description="Helical" evidence="15">
    <location>
        <begin position="607"/>
        <end position="627"/>
    </location>
</feature>
<keyword evidence="9 14" id="KW-0862">Zinc</keyword>
<dbReference type="GO" id="GO:0046872">
    <property type="term" value="F:metal ion binding"/>
    <property type="evidence" value="ECO:0007669"/>
    <property type="project" value="UniProtKB-KW"/>
</dbReference>
<keyword evidence="11" id="KW-0482">Metalloprotease</keyword>
<evidence type="ECO:0000256" key="12">
    <source>
        <dbReference type="ARBA" id="ARBA00023136"/>
    </source>
</evidence>
<dbReference type="FunCoup" id="A0A0C2WZ10">
    <property type="interactions" value="45"/>
</dbReference>
<evidence type="ECO:0000313" key="19">
    <source>
        <dbReference type="Proteomes" id="UP000054549"/>
    </source>
</evidence>
<sequence>MAPGVGSYRQGHWGPLKSLLALSPILIAVPLLAVWQHNDLPTPLTELVDPRTNLPQISEARILDIARYLSEDIGYRTVGTYEHALADGWLHGQVLEFQKECQKAAEAAAGMGVGGSGGRKLECEVWRQQGSGSHRFDMMGKRVYKTYVNLTNIIVRISNGTPKGKQNAILVNAHLDSTLPSPGAADDALCVGVMMDVMRVLVGTPGWSPEHAIIFLFNNAEESLQDGSHLYSTQHPTAPTVRTVINLEAAGTSGRELLFQATSEQMVQAYAHVPRPYGTILANDIFRSGFILSDTDFRQFEYYLNVTGLDMAFIGNSYLYHMRKDTVENIGKGAGQHMGENVLALVKYLSSIVSPLPTLAEGYTPPSTVFFSHIRSFVLFSFTTAKIMYSSLFVASLIMIRLQKNGQGLWKEQLRGVLAVMSAHVGGVVVPNIVALVMTKVLGKGMSWFSNEYSAIALYGFPMLLGVLFSQYIFGPVPEHTILTSLLLVDSASAFVLQSVGIGSAVFFFILALPLFVALSLNPIFAWGKGRISLMTYAIGYPLPMLTTMMLMLPVTEFFVPLTGRIGAEVPADNIIATIVSVLGLKTVSFALPFAHRFGRKSLGRAVALFSVFTILVMAIFAMRAPFDAMHQKRLFFIHSKNITSQERCLHISGADSAPGLEDIVNEVSHKFVKSEKPALIEMSDDNPDWASLYPFSSFLTAYKILLPSSSQDVSSWTDKFIVTAENDIRHVENGTRSLTIKVYHPGLIWTVIAFDAHVLKWSLDDFPPDEYARHHIREASFYQIDTWTVDLVIDTTSNPRGGGLRIDFVGIEEEGMWPGKQGVAAENRGEALMLFENLDGWLDDRLGGTADALLMGTVAGVANI</sequence>
<keyword evidence="6 14" id="KW-0479">Metal-binding</keyword>
<dbReference type="PANTHER" id="PTHR12147">
    <property type="entry name" value="METALLOPEPTIDASE M28 FAMILY MEMBER"/>
    <property type="match status" value="1"/>
</dbReference>
<dbReference type="SUPFAM" id="SSF53187">
    <property type="entry name" value="Zn-dependent exopeptidases"/>
    <property type="match status" value="1"/>
</dbReference>
<evidence type="ECO:0000256" key="9">
    <source>
        <dbReference type="ARBA" id="ARBA00022833"/>
    </source>
</evidence>
<dbReference type="InterPro" id="IPR053974">
    <property type="entry name" value="ERMP1_1-A_TM"/>
</dbReference>
<feature type="transmembrane region" description="Helical" evidence="15">
    <location>
        <begin position="420"/>
        <end position="443"/>
    </location>
</feature>
<dbReference type="CDD" id="cd03875">
    <property type="entry name" value="M28_Fxna_like"/>
    <property type="match status" value="1"/>
</dbReference>
<evidence type="ECO:0000259" key="17">
    <source>
        <dbReference type="Pfam" id="PF22249"/>
    </source>
</evidence>
<keyword evidence="4 14" id="KW-0645">Protease</keyword>
<evidence type="ECO:0000259" key="16">
    <source>
        <dbReference type="Pfam" id="PF04389"/>
    </source>
</evidence>
<feature type="transmembrane region" description="Helical" evidence="15">
    <location>
        <begin position="575"/>
        <end position="595"/>
    </location>
</feature>
<dbReference type="GO" id="GO:0005789">
    <property type="term" value="C:endoplasmic reticulum membrane"/>
    <property type="evidence" value="ECO:0007669"/>
    <property type="project" value="UniProtKB-SubCell"/>
</dbReference>
<feature type="domain" description="Endoplasmic reticulum metallopeptidase 1/1-A TM" evidence="17">
    <location>
        <begin position="425"/>
        <end position="617"/>
    </location>
</feature>
<dbReference type="GO" id="GO:0008235">
    <property type="term" value="F:metalloexopeptidase activity"/>
    <property type="evidence" value="ECO:0007669"/>
    <property type="project" value="InterPro"/>
</dbReference>
<dbReference type="EC" id="3.4.-.-" evidence="14"/>
<keyword evidence="12 15" id="KW-0472">Membrane</keyword>
<comment type="similarity">
    <text evidence="3 14">Belongs to the peptidase M28 family.</text>
</comment>
<name>A0A0C2WZ10_AMAMK</name>
<gene>
    <name evidence="18" type="ORF">M378DRAFT_166083</name>
</gene>
<feature type="domain" description="Peptidase M28" evidence="16">
    <location>
        <begin position="152"/>
        <end position="346"/>
    </location>
</feature>
<evidence type="ECO:0000256" key="7">
    <source>
        <dbReference type="ARBA" id="ARBA00022801"/>
    </source>
</evidence>
<dbReference type="PANTHER" id="PTHR12147:SF22">
    <property type="entry name" value="ENDOPLASMIC RETICULUM METALLOPEPTIDASE 1"/>
    <property type="match status" value="1"/>
</dbReference>
<keyword evidence="10 15" id="KW-1133">Transmembrane helix</keyword>
<dbReference type="InterPro" id="IPR007484">
    <property type="entry name" value="Peptidase_M28"/>
</dbReference>
<dbReference type="HOGENOM" id="CLU_015120_0_0_1"/>
<dbReference type="InParanoid" id="A0A0C2WZ10"/>
<dbReference type="InterPro" id="IPR048024">
    <property type="entry name" value="Fxna-like_M28_dom"/>
</dbReference>
<dbReference type="Gene3D" id="3.40.630.10">
    <property type="entry name" value="Zn peptidases"/>
    <property type="match status" value="1"/>
</dbReference>
<comment type="cofactor">
    <cofactor evidence="1">
        <name>Zn(2+)</name>
        <dbReference type="ChEBI" id="CHEBI:29105"/>
    </cofactor>
</comment>
<feature type="transmembrane region" description="Helical" evidence="15">
    <location>
        <begin position="16"/>
        <end position="35"/>
    </location>
</feature>
<evidence type="ECO:0000256" key="14">
    <source>
        <dbReference type="RuleBase" id="RU361240"/>
    </source>
</evidence>
<keyword evidence="7 14" id="KW-0378">Hydrolase</keyword>
<evidence type="ECO:0000256" key="5">
    <source>
        <dbReference type="ARBA" id="ARBA00022692"/>
    </source>
</evidence>
<dbReference type="Pfam" id="PF04389">
    <property type="entry name" value="Peptidase_M28"/>
    <property type="match status" value="1"/>
</dbReference>
<evidence type="ECO:0000256" key="8">
    <source>
        <dbReference type="ARBA" id="ARBA00022824"/>
    </source>
</evidence>
<evidence type="ECO:0000256" key="13">
    <source>
        <dbReference type="ARBA" id="ARBA00023180"/>
    </source>
</evidence>
<evidence type="ECO:0000256" key="15">
    <source>
        <dbReference type="SAM" id="Phobius"/>
    </source>
</evidence>
<feature type="transmembrane region" description="Helical" evidence="15">
    <location>
        <begin position="494"/>
        <end position="522"/>
    </location>
</feature>
<keyword evidence="8" id="KW-0256">Endoplasmic reticulum</keyword>
<comment type="subcellular location">
    <subcellularLocation>
        <location evidence="2">Endoplasmic reticulum membrane</location>
        <topology evidence="2">Multi-pass membrane protein</topology>
    </subcellularLocation>
</comment>
<dbReference type="FunFam" id="3.40.630.10:FF:000008">
    <property type="entry name" value="Endoplasmic reticulum metallopeptidase 1"/>
    <property type="match status" value="1"/>
</dbReference>
<dbReference type="Pfam" id="PF22249">
    <property type="entry name" value="ERMP1-TM"/>
    <property type="match status" value="1"/>
</dbReference>
<organism evidence="18 19">
    <name type="scientific">Amanita muscaria (strain Koide BX008)</name>
    <dbReference type="NCBI Taxonomy" id="946122"/>
    <lineage>
        <taxon>Eukaryota</taxon>
        <taxon>Fungi</taxon>
        <taxon>Dikarya</taxon>
        <taxon>Basidiomycota</taxon>
        <taxon>Agaricomycotina</taxon>
        <taxon>Agaricomycetes</taxon>
        <taxon>Agaricomycetidae</taxon>
        <taxon>Agaricales</taxon>
        <taxon>Pluteineae</taxon>
        <taxon>Amanitaceae</taxon>
        <taxon>Amanita</taxon>
    </lineage>
</organism>
<evidence type="ECO:0000256" key="6">
    <source>
        <dbReference type="ARBA" id="ARBA00022723"/>
    </source>
</evidence>